<evidence type="ECO:0000256" key="3">
    <source>
        <dbReference type="ARBA" id="ARBA00022692"/>
    </source>
</evidence>
<evidence type="ECO:0000259" key="9">
    <source>
        <dbReference type="Pfam" id="PF01694"/>
    </source>
</evidence>
<evidence type="ECO:0000256" key="7">
    <source>
        <dbReference type="SAM" id="MobiDB-lite"/>
    </source>
</evidence>
<comment type="subcellular location">
    <subcellularLocation>
        <location evidence="1">Endoplasmic reticulum membrane</location>
        <topology evidence="1">Multi-pass membrane protein</topology>
    </subcellularLocation>
</comment>
<dbReference type="InterPro" id="IPR051512">
    <property type="entry name" value="Inactive_Rhomboid"/>
</dbReference>
<keyword evidence="6 8" id="KW-0472">Membrane</keyword>
<feature type="transmembrane region" description="Helical" evidence="8">
    <location>
        <begin position="659"/>
        <end position="686"/>
    </location>
</feature>
<feature type="region of interest" description="Disordered" evidence="7">
    <location>
        <begin position="107"/>
        <end position="143"/>
    </location>
</feature>
<keyword evidence="11" id="KW-1185">Reference proteome</keyword>
<dbReference type="GO" id="GO:0050708">
    <property type="term" value="P:regulation of protein secretion"/>
    <property type="evidence" value="ECO:0007669"/>
    <property type="project" value="TreeGrafter"/>
</dbReference>
<dbReference type="PANTHER" id="PTHR45965:SF3">
    <property type="entry name" value="INACTIVE RHOMBOID PROTEIN 1"/>
    <property type="match status" value="1"/>
</dbReference>
<dbReference type="Pfam" id="PF01694">
    <property type="entry name" value="Rhomboid"/>
    <property type="match status" value="1"/>
</dbReference>
<organism evidence="10 11">
    <name type="scientific">Caenorhabditis japonica</name>
    <dbReference type="NCBI Taxonomy" id="281687"/>
    <lineage>
        <taxon>Eukaryota</taxon>
        <taxon>Metazoa</taxon>
        <taxon>Ecdysozoa</taxon>
        <taxon>Nematoda</taxon>
        <taxon>Chromadorea</taxon>
        <taxon>Rhabditida</taxon>
        <taxon>Rhabditina</taxon>
        <taxon>Rhabditomorpha</taxon>
        <taxon>Rhabditoidea</taxon>
        <taxon>Rhabditidae</taxon>
        <taxon>Peloderinae</taxon>
        <taxon>Caenorhabditis</taxon>
    </lineage>
</organism>
<feature type="region of interest" description="Disordered" evidence="7">
    <location>
        <begin position="71"/>
        <end position="94"/>
    </location>
</feature>
<sequence>MVSDENAAEDLEIKPSTVDSPAGQTSRMMRLKSGIPEETSFEVELQEMGDLDEAQGGEMDPSAIPRMKAQVRKRSSVRAPPQSRDLSELSHVTTQSSPAFLPVLKRGKSMAPDRPSNLKEGTRPFIAPSTSLPSRARLSQRKKKLSQEEQVLEFLVEESEKIDRQQEPKDKNMRIRARNERTISLVDEVFFDTPKRFLRSSDSVIGPAGMAPPELDAYHPDIAQSPPKSAILDPQSYSYTFDPQSVMVADTPLAFGTGKVRYHQVGNISYIDLGDSTLNMPKAVKLGTTGPSTSTRTRTDRPLDNTASPSEKVSDMSIAPQLRQYLEQKKKKEEATFQFARKIAPRPRKARQRGIGFLGKLLGTSYHKDLPSSIKRILLDGNDQRPWFTYWVTTVQIVVYILSLLTYDIGPWGYQMRMEQDDVMDTTLSIRRVSFMEPENLWFGPHYSDLIRLGALYSPCMRREQALWAVIEEERKIENRTGCCIANDHSGCYQSSEMICPRNVARWVRWDKPDPIAAKRNFLSHKSLSDTDLLRGQNISTLSAKWKQQRRSGAVCGQDPSYCDYPSSVAPQEWPDDITQWPICEKTHEGAGLPEHVTCQVTGRPCCIQLQGLCRIATRQYCDFVRGHWHENATLCSQVNCFSSVCGMLPFFGNSPNQFYRLFISLFIHAGLIHLIATIALQWWMMTDLEQFIGSKRMAILYLFSGIGGNLASAIFVPFNPEVGPSGSQCGLLAATIVDFYHHRRFIKNPRFVCLNLLLVTLLVFVCGLIPYVDNWAHFFGFIFGLLTTIIIFPYLDFPDEFPAETPMMTANDGYSQLANGFPSPAFSEPGNSIFQPIRIIWAVIRQRVGNTRTLYVIIASILLIVLFLGLAIIFFANIKIDCPWCIYFNCLPFFPCHNQGQELKKIRQVSNFIGIGSGSQDLRENTVERAKWDMKR</sequence>
<feature type="compositionally biased region" description="Polar residues" evidence="7">
    <location>
        <begin position="17"/>
        <end position="27"/>
    </location>
</feature>
<dbReference type="AlphaFoldDB" id="A0A8R1HZM2"/>
<dbReference type="PANTHER" id="PTHR45965">
    <property type="entry name" value="INACTIVE RHOMBOID PROTEIN"/>
    <property type="match status" value="1"/>
</dbReference>
<protein>
    <submittedName>
        <fullName evidence="10">Rhomboid domain-containing protein</fullName>
    </submittedName>
</protein>
<evidence type="ECO:0000313" key="11">
    <source>
        <dbReference type="Proteomes" id="UP000005237"/>
    </source>
</evidence>
<keyword evidence="5 8" id="KW-1133">Transmembrane helix</keyword>
<feature type="transmembrane region" description="Helical" evidence="8">
    <location>
        <begin position="779"/>
        <end position="798"/>
    </location>
</feature>
<dbReference type="FunFam" id="1.20.1540.10:FF:000025">
    <property type="entry name" value="Putative rhomboid family"/>
    <property type="match status" value="1"/>
</dbReference>
<feature type="region of interest" description="Disordered" evidence="7">
    <location>
        <begin position="1"/>
        <end position="27"/>
    </location>
</feature>
<accession>A0A8R1HZM2</accession>
<evidence type="ECO:0000256" key="8">
    <source>
        <dbReference type="SAM" id="Phobius"/>
    </source>
</evidence>
<evidence type="ECO:0000256" key="5">
    <source>
        <dbReference type="ARBA" id="ARBA00022989"/>
    </source>
</evidence>
<dbReference type="SUPFAM" id="SSF144091">
    <property type="entry name" value="Rhomboid-like"/>
    <property type="match status" value="1"/>
</dbReference>
<evidence type="ECO:0000256" key="4">
    <source>
        <dbReference type="ARBA" id="ARBA00022824"/>
    </source>
</evidence>
<dbReference type="EnsemblMetazoa" id="CJA11595a.1">
    <property type="protein sequence ID" value="CJA11595a.1"/>
    <property type="gene ID" value="WBGene00130799"/>
</dbReference>
<name>A0A8R1HZM2_CAEJA</name>
<dbReference type="InterPro" id="IPR022764">
    <property type="entry name" value="Peptidase_S54_rhomboid_dom"/>
</dbReference>
<feature type="region of interest" description="Disordered" evidence="7">
    <location>
        <begin position="285"/>
        <end position="314"/>
    </location>
</feature>
<keyword evidence="3 8" id="KW-0812">Transmembrane</keyword>
<proteinExistence type="inferred from homology"/>
<dbReference type="Gene3D" id="1.20.1540.10">
    <property type="entry name" value="Rhomboid-like"/>
    <property type="match status" value="1"/>
</dbReference>
<reference evidence="10" key="2">
    <citation type="submission" date="2022-06" db="UniProtKB">
        <authorList>
            <consortium name="EnsemblMetazoa"/>
        </authorList>
    </citation>
    <scope>IDENTIFICATION</scope>
    <source>
        <strain evidence="10">DF5081</strain>
    </source>
</reference>
<reference evidence="11" key="1">
    <citation type="submission" date="2010-08" db="EMBL/GenBank/DDBJ databases">
        <authorList>
            <consortium name="Caenorhabditis japonica Sequencing Consortium"/>
            <person name="Wilson R.K."/>
        </authorList>
    </citation>
    <scope>NUCLEOTIDE SEQUENCE [LARGE SCALE GENOMIC DNA]</scope>
    <source>
        <strain evidence="11">DF5081</strain>
    </source>
</reference>
<comment type="similarity">
    <text evidence="2">Belongs to the peptidase S54 family.</text>
</comment>
<feature type="compositionally biased region" description="Low complexity" evidence="7">
    <location>
        <begin position="286"/>
        <end position="296"/>
    </location>
</feature>
<dbReference type="GO" id="GO:0005789">
    <property type="term" value="C:endoplasmic reticulum membrane"/>
    <property type="evidence" value="ECO:0007669"/>
    <property type="project" value="UniProtKB-SubCell"/>
</dbReference>
<dbReference type="Proteomes" id="UP000005237">
    <property type="component" value="Unassembled WGS sequence"/>
</dbReference>
<dbReference type="GO" id="GO:0042058">
    <property type="term" value="P:regulation of epidermal growth factor receptor signaling pathway"/>
    <property type="evidence" value="ECO:0007669"/>
    <property type="project" value="TreeGrafter"/>
</dbReference>
<evidence type="ECO:0000313" key="10">
    <source>
        <dbReference type="EnsemblMetazoa" id="CJA11595a.1"/>
    </source>
</evidence>
<feature type="transmembrane region" description="Helical" evidence="8">
    <location>
        <begin position="698"/>
        <end position="717"/>
    </location>
</feature>
<keyword evidence="4" id="KW-0256">Endoplasmic reticulum</keyword>
<dbReference type="InterPro" id="IPR035952">
    <property type="entry name" value="Rhomboid-like_sf"/>
</dbReference>
<feature type="compositionally biased region" description="Acidic residues" evidence="7">
    <location>
        <begin position="1"/>
        <end position="10"/>
    </location>
</feature>
<feature type="transmembrane region" description="Helical" evidence="8">
    <location>
        <begin position="855"/>
        <end position="877"/>
    </location>
</feature>
<feature type="transmembrane region" description="Helical" evidence="8">
    <location>
        <begin position="387"/>
        <end position="407"/>
    </location>
</feature>
<evidence type="ECO:0000256" key="2">
    <source>
        <dbReference type="ARBA" id="ARBA00009045"/>
    </source>
</evidence>
<evidence type="ECO:0000256" key="1">
    <source>
        <dbReference type="ARBA" id="ARBA00004477"/>
    </source>
</evidence>
<feature type="transmembrane region" description="Helical" evidence="8">
    <location>
        <begin position="753"/>
        <end position="773"/>
    </location>
</feature>
<dbReference type="GO" id="GO:0004252">
    <property type="term" value="F:serine-type endopeptidase activity"/>
    <property type="evidence" value="ECO:0007669"/>
    <property type="project" value="InterPro"/>
</dbReference>
<feature type="domain" description="Peptidase S54 rhomboid" evidence="9">
    <location>
        <begin position="657"/>
        <end position="794"/>
    </location>
</feature>
<evidence type="ECO:0000256" key="6">
    <source>
        <dbReference type="ARBA" id="ARBA00023136"/>
    </source>
</evidence>